<sequence>MVHHKITVSFILCSSYLAFGLAMPKPEGHTIEPRYIIQGQPPPPCKNNICPQIKTAAPVKLEERSATVKCVDTGLPPPCKPINNIPVVGHEPRKIVPVVHPDLSVRQPPTHQTAPVKCGDTGLPPPC</sequence>
<dbReference type="OrthoDB" id="2506293at2759"/>
<accession>A0A9P6N7V7</accession>
<comment type="caution">
    <text evidence="3">The sequence shown here is derived from an EMBL/GenBank/DDBJ whole genome shotgun (WGS) entry which is preliminary data.</text>
</comment>
<feature type="region of interest" description="Disordered" evidence="1">
    <location>
        <begin position="105"/>
        <end position="127"/>
    </location>
</feature>
<keyword evidence="4" id="KW-1185">Reference proteome</keyword>
<evidence type="ECO:0000256" key="1">
    <source>
        <dbReference type="SAM" id="MobiDB-lite"/>
    </source>
</evidence>
<evidence type="ECO:0000313" key="4">
    <source>
        <dbReference type="Proteomes" id="UP000886653"/>
    </source>
</evidence>
<dbReference type="Proteomes" id="UP000886653">
    <property type="component" value="Unassembled WGS sequence"/>
</dbReference>
<organism evidence="3 4">
    <name type="scientific">Cronartium quercuum f. sp. fusiforme G11</name>
    <dbReference type="NCBI Taxonomy" id="708437"/>
    <lineage>
        <taxon>Eukaryota</taxon>
        <taxon>Fungi</taxon>
        <taxon>Dikarya</taxon>
        <taxon>Basidiomycota</taxon>
        <taxon>Pucciniomycotina</taxon>
        <taxon>Pucciniomycetes</taxon>
        <taxon>Pucciniales</taxon>
        <taxon>Coleosporiaceae</taxon>
        <taxon>Cronartium</taxon>
    </lineage>
</organism>
<reference evidence="3" key="1">
    <citation type="submission" date="2013-11" db="EMBL/GenBank/DDBJ databases">
        <title>Genome sequence of the fusiform rust pathogen reveals effectors for host alternation and coevolution with pine.</title>
        <authorList>
            <consortium name="DOE Joint Genome Institute"/>
            <person name="Smith K."/>
            <person name="Pendleton A."/>
            <person name="Kubisiak T."/>
            <person name="Anderson C."/>
            <person name="Salamov A."/>
            <person name="Aerts A."/>
            <person name="Riley R."/>
            <person name="Clum A."/>
            <person name="Lindquist E."/>
            <person name="Ence D."/>
            <person name="Campbell M."/>
            <person name="Kronenberg Z."/>
            <person name="Feau N."/>
            <person name="Dhillon B."/>
            <person name="Hamelin R."/>
            <person name="Burleigh J."/>
            <person name="Smith J."/>
            <person name="Yandell M."/>
            <person name="Nelson C."/>
            <person name="Grigoriev I."/>
            <person name="Davis J."/>
        </authorList>
    </citation>
    <scope>NUCLEOTIDE SEQUENCE</scope>
    <source>
        <strain evidence="3">G11</strain>
    </source>
</reference>
<evidence type="ECO:0000313" key="3">
    <source>
        <dbReference type="EMBL" id="KAG0140953.1"/>
    </source>
</evidence>
<evidence type="ECO:0000256" key="2">
    <source>
        <dbReference type="SAM" id="SignalP"/>
    </source>
</evidence>
<feature type="signal peptide" evidence="2">
    <location>
        <begin position="1"/>
        <end position="22"/>
    </location>
</feature>
<feature type="chain" id="PRO_5040220461" evidence="2">
    <location>
        <begin position="23"/>
        <end position="127"/>
    </location>
</feature>
<keyword evidence="2" id="KW-0732">Signal</keyword>
<gene>
    <name evidence="3" type="ORF">CROQUDRAFT_664505</name>
</gene>
<proteinExistence type="predicted"/>
<dbReference type="EMBL" id="MU167410">
    <property type="protein sequence ID" value="KAG0140953.1"/>
    <property type="molecule type" value="Genomic_DNA"/>
</dbReference>
<name>A0A9P6N7V7_9BASI</name>
<protein>
    <submittedName>
        <fullName evidence="3">Uncharacterized protein</fullName>
    </submittedName>
</protein>
<dbReference type="AlphaFoldDB" id="A0A9P6N7V7"/>